<evidence type="ECO:0000313" key="4">
    <source>
        <dbReference type="Proteomes" id="UP001642540"/>
    </source>
</evidence>
<comment type="caution">
    <text evidence="3">The sequence shown here is derived from an EMBL/GenBank/DDBJ whole genome shotgun (WGS) entry which is preliminary data.</text>
</comment>
<organism evidence="3 4">
    <name type="scientific">Orchesella dallaii</name>
    <dbReference type="NCBI Taxonomy" id="48710"/>
    <lineage>
        <taxon>Eukaryota</taxon>
        <taxon>Metazoa</taxon>
        <taxon>Ecdysozoa</taxon>
        <taxon>Arthropoda</taxon>
        <taxon>Hexapoda</taxon>
        <taxon>Collembola</taxon>
        <taxon>Entomobryomorpha</taxon>
        <taxon>Entomobryoidea</taxon>
        <taxon>Orchesellidae</taxon>
        <taxon>Orchesellinae</taxon>
        <taxon>Orchesella</taxon>
    </lineage>
</organism>
<evidence type="ECO:0000256" key="1">
    <source>
        <dbReference type="SAM" id="MobiDB-lite"/>
    </source>
</evidence>
<sequence length="336" mass="38010">MGLLKQVLLIACMVEASRCSTEPIRPTRTLGSLFGSKPVPQTNQPDPKAQQQTRPLVYQVKYYDKQTHHPENIHPDARNYGTIDKSGVLDPVHQNQLLYNPTIIPQRYYYNPLIPEQPQVYYTIGQVGNSQVLIPCTDNIQDSTIALNVDQPQQKPPAQPQKQPIRPIPQTTVQQPLVREQVVQAASDLQLQGSIPGSGVVGSGLNSLPYAYYYYYYIPENTRNQQVPPQVVPQVVPQVLPQPPQVNPYSNPQYYRVNNPYAYNQYQYQQYPQYPHNQNLPYVPVIVSGVPVVNQGGLNPHVYPQVPQVFQNNVLVKDRNVGQGTQNKPLVKNENQ</sequence>
<protein>
    <submittedName>
        <fullName evidence="3">Uncharacterized protein</fullName>
    </submittedName>
</protein>
<feature type="signal peptide" evidence="2">
    <location>
        <begin position="1"/>
        <end position="19"/>
    </location>
</feature>
<reference evidence="3 4" key="1">
    <citation type="submission" date="2024-08" db="EMBL/GenBank/DDBJ databases">
        <authorList>
            <person name="Cucini C."/>
            <person name="Frati F."/>
        </authorList>
    </citation>
    <scope>NUCLEOTIDE SEQUENCE [LARGE SCALE GENOMIC DNA]</scope>
</reference>
<name>A0ABP1QA23_9HEXA</name>
<feature type="chain" id="PRO_5045392216" evidence="2">
    <location>
        <begin position="20"/>
        <end position="336"/>
    </location>
</feature>
<feature type="region of interest" description="Disordered" evidence="1">
    <location>
        <begin position="30"/>
        <end position="53"/>
    </location>
</feature>
<keyword evidence="2" id="KW-0732">Signal</keyword>
<keyword evidence="4" id="KW-1185">Reference proteome</keyword>
<gene>
    <name evidence="3" type="ORF">ODALV1_LOCUS7780</name>
</gene>
<evidence type="ECO:0000256" key="2">
    <source>
        <dbReference type="SAM" id="SignalP"/>
    </source>
</evidence>
<feature type="compositionally biased region" description="Polar residues" evidence="1">
    <location>
        <begin position="39"/>
        <end position="53"/>
    </location>
</feature>
<dbReference type="EMBL" id="CAXLJM020000024">
    <property type="protein sequence ID" value="CAL8090915.1"/>
    <property type="molecule type" value="Genomic_DNA"/>
</dbReference>
<accession>A0ABP1QA23</accession>
<evidence type="ECO:0000313" key="3">
    <source>
        <dbReference type="EMBL" id="CAL8090915.1"/>
    </source>
</evidence>
<dbReference type="Proteomes" id="UP001642540">
    <property type="component" value="Unassembled WGS sequence"/>
</dbReference>
<proteinExistence type="predicted"/>